<evidence type="ECO:0000256" key="3">
    <source>
        <dbReference type="ARBA" id="ARBA00022737"/>
    </source>
</evidence>
<dbReference type="PANTHER" id="PTHR16515">
    <property type="entry name" value="PR DOMAIN ZINC FINGER PROTEIN"/>
    <property type="match status" value="1"/>
</dbReference>
<keyword evidence="4 7" id="KW-0863">Zinc-finger</keyword>
<comment type="subcellular location">
    <subcellularLocation>
        <location evidence="1">Nucleus</location>
    </subcellularLocation>
</comment>
<evidence type="ECO:0000256" key="7">
    <source>
        <dbReference type="PROSITE-ProRule" id="PRU00042"/>
    </source>
</evidence>
<sequence length="446" mass="50404">MTMAPGSFQSVLRVVLEEEQVNAWIVRWLQACVRPSSNAEAARPRLTPEHAPAADIEVRHSFDGQIAPEEMACLPYMPQQGDLDSAVIWDYDIRYINSTSCGVIIPFCDGLQQSRFVHAVMMTNTNTVVVPQGVHFFPGYRLTGFRTRYGFAYITAGSCSDGSILLQLMRFWDNGRLKGEFWRIANFERDATVSSYSVLERAGECVQNCLTGSCTCWRVPASRRTDAELARAYDWNDFSAAVRRGLCAPQLKSPEMVLEGFLGSGQLAFRSVTNSGFQSSLGSEYTNMKHLQFLFFDRLTTASSVWHSRAITWKGDALFHKANASRKRAKRSFDSRTDSGSETGMVCESDPARVESSAGHCTKCDKVFSRSRDLKRHIRTVHEGDQPYACERCLRKFAQLSHLRVHVLGVHEKRRDFQCTSCEATFSVLSNWKRHIRNVHPNLHID</sequence>
<evidence type="ECO:0000313" key="9">
    <source>
        <dbReference type="EMBL" id="KAA8497013.1"/>
    </source>
</evidence>
<evidence type="ECO:0000256" key="2">
    <source>
        <dbReference type="ARBA" id="ARBA00022723"/>
    </source>
</evidence>
<reference evidence="10" key="1">
    <citation type="journal article" date="2019" name="Nat. Commun.">
        <title>Expansion of phycobilisome linker gene families in mesophilic red algae.</title>
        <authorList>
            <person name="Lee J."/>
            <person name="Kim D."/>
            <person name="Bhattacharya D."/>
            <person name="Yoon H.S."/>
        </authorList>
    </citation>
    <scope>NUCLEOTIDE SEQUENCE [LARGE SCALE GENOMIC DNA]</scope>
    <source>
        <strain evidence="10">CCMP 1328</strain>
    </source>
</reference>
<dbReference type="OrthoDB" id="5693at2759"/>
<evidence type="ECO:0000259" key="8">
    <source>
        <dbReference type="PROSITE" id="PS50157"/>
    </source>
</evidence>
<dbReference type="GO" id="GO:0010468">
    <property type="term" value="P:regulation of gene expression"/>
    <property type="evidence" value="ECO:0007669"/>
    <property type="project" value="TreeGrafter"/>
</dbReference>
<accession>A0A5J4Z275</accession>
<keyword evidence="10" id="KW-1185">Reference proteome</keyword>
<protein>
    <submittedName>
        <fullName evidence="9">Transcription factor hamlet</fullName>
    </submittedName>
</protein>
<gene>
    <name evidence="9" type="ORF">FVE85_0742</name>
</gene>
<evidence type="ECO:0000256" key="4">
    <source>
        <dbReference type="ARBA" id="ARBA00022771"/>
    </source>
</evidence>
<name>A0A5J4Z275_PORPP</name>
<feature type="domain" description="C2H2-type" evidence="8">
    <location>
        <begin position="359"/>
        <end position="387"/>
    </location>
</feature>
<dbReference type="PROSITE" id="PS50157">
    <property type="entry name" value="ZINC_FINGER_C2H2_2"/>
    <property type="match status" value="3"/>
</dbReference>
<keyword evidence="2" id="KW-0479">Metal-binding</keyword>
<evidence type="ECO:0000256" key="5">
    <source>
        <dbReference type="ARBA" id="ARBA00022833"/>
    </source>
</evidence>
<comment type="caution">
    <text evidence="9">The sequence shown here is derived from an EMBL/GenBank/DDBJ whole genome shotgun (WGS) entry which is preliminary data.</text>
</comment>
<organism evidence="9 10">
    <name type="scientific">Porphyridium purpureum</name>
    <name type="common">Red alga</name>
    <name type="synonym">Porphyridium cruentum</name>
    <dbReference type="NCBI Taxonomy" id="35688"/>
    <lineage>
        <taxon>Eukaryota</taxon>
        <taxon>Rhodophyta</taxon>
        <taxon>Bangiophyceae</taxon>
        <taxon>Porphyridiales</taxon>
        <taxon>Porphyridiaceae</taxon>
        <taxon>Porphyridium</taxon>
    </lineage>
</organism>
<dbReference type="PANTHER" id="PTHR16515:SF49">
    <property type="entry name" value="GASTRULA ZINC FINGER PROTEIN XLCGF49.1-LIKE-RELATED"/>
    <property type="match status" value="1"/>
</dbReference>
<dbReference type="SUPFAM" id="SSF57667">
    <property type="entry name" value="beta-beta-alpha zinc fingers"/>
    <property type="match status" value="2"/>
</dbReference>
<feature type="domain" description="C2H2-type" evidence="8">
    <location>
        <begin position="388"/>
        <end position="416"/>
    </location>
</feature>
<dbReference type="InterPro" id="IPR036236">
    <property type="entry name" value="Znf_C2H2_sf"/>
</dbReference>
<proteinExistence type="predicted"/>
<dbReference type="EMBL" id="VRMN01000002">
    <property type="protein sequence ID" value="KAA8497013.1"/>
    <property type="molecule type" value="Genomic_DNA"/>
</dbReference>
<feature type="domain" description="C2H2-type" evidence="8">
    <location>
        <begin position="417"/>
        <end position="440"/>
    </location>
</feature>
<dbReference type="Proteomes" id="UP000324585">
    <property type="component" value="Unassembled WGS sequence"/>
</dbReference>
<dbReference type="SMART" id="SM00355">
    <property type="entry name" value="ZnF_C2H2"/>
    <property type="match status" value="3"/>
</dbReference>
<dbReference type="GO" id="GO:0005634">
    <property type="term" value="C:nucleus"/>
    <property type="evidence" value="ECO:0007669"/>
    <property type="project" value="UniProtKB-SubCell"/>
</dbReference>
<dbReference type="Pfam" id="PF00096">
    <property type="entry name" value="zf-C2H2"/>
    <property type="match status" value="2"/>
</dbReference>
<dbReference type="InterPro" id="IPR050331">
    <property type="entry name" value="Zinc_finger"/>
</dbReference>
<dbReference type="GO" id="GO:0008270">
    <property type="term" value="F:zinc ion binding"/>
    <property type="evidence" value="ECO:0007669"/>
    <property type="project" value="UniProtKB-KW"/>
</dbReference>
<evidence type="ECO:0000256" key="1">
    <source>
        <dbReference type="ARBA" id="ARBA00004123"/>
    </source>
</evidence>
<dbReference type="InterPro" id="IPR013087">
    <property type="entry name" value="Znf_C2H2_type"/>
</dbReference>
<evidence type="ECO:0000256" key="6">
    <source>
        <dbReference type="ARBA" id="ARBA00023242"/>
    </source>
</evidence>
<keyword evidence="3" id="KW-0677">Repeat</keyword>
<dbReference type="PROSITE" id="PS00028">
    <property type="entry name" value="ZINC_FINGER_C2H2_1"/>
    <property type="match status" value="3"/>
</dbReference>
<keyword evidence="5" id="KW-0862">Zinc</keyword>
<dbReference type="AlphaFoldDB" id="A0A5J4Z275"/>
<keyword evidence="6" id="KW-0539">Nucleus</keyword>
<dbReference type="Gene3D" id="3.30.160.60">
    <property type="entry name" value="Classic Zinc Finger"/>
    <property type="match status" value="3"/>
</dbReference>
<evidence type="ECO:0000313" key="10">
    <source>
        <dbReference type="Proteomes" id="UP000324585"/>
    </source>
</evidence>